<sequence length="392" mass="44311">MGSGASKQVQPSSKQLYSKSKSEEYVDEDEKALEDHKMYLENMYMLKRMFKQLDPAVMKTTSDVQGEVKVSVKHVSDKSLLLVKVIAAQDLLAKDVRGHTSDPYVKVELLLNHQTAPTSSEEYSNVRSTAVVKNNLNPVFNEIFTFSLTTEQINIAQLRCSVWCYDALGRDDFMGERIISVSDLDCHDNVQTAWYELLPEIDLSIGGYVSIKLTYKLPQTLNVMIQGANNINAAVGNVEPYVRAYIPGVPYVYKTKPCKNEDSLVWNEDFDFPLPKEELTSRYIVLVLADGNSTESYFGECHIDLDNFQFEHGFEGSFALSDMRGNVTVRSRWTRNAITQEFKEALEAHAMYRKPEFMFSRVRGTNNAGVTVRVPKAGAQSRLRVVNGILVH</sequence>
<evidence type="ECO:0000256" key="1">
    <source>
        <dbReference type="ARBA" id="ARBA00006996"/>
    </source>
</evidence>
<evidence type="ECO:0000313" key="4">
    <source>
        <dbReference type="EMBL" id="CAK8689286.1"/>
    </source>
</evidence>
<dbReference type="PROSITE" id="PS50004">
    <property type="entry name" value="C2"/>
    <property type="match status" value="2"/>
</dbReference>
<dbReference type="SMART" id="SM00239">
    <property type="entry name" value="C2"/>
    <property type="match status" value="2"/>
</dbReference>
<proteinExistence type="inferred from homology"/>
<gene>
    <name evidence="4" type="ORF">CVLEPA_LOCUS21312</name>
</gene>
<accession>A0ABP0GBX5</accession>
<feature type="region of interest" description="Disordered" evidence="2">
    <location>
        <begin position="1"/>
        <end position="28"/>
    </location>
</feature>
<dbReference type="Proteomes" id="UP001642483">
    <property type="component" value="Unassembled WGS sequence"/>
</dbReference>
<reference evidence="4 5" key="1">
    <citation type="submission" date="2024-02" db="EMBL/GenBank/DDBJ databases">
        <authorList>
            <person name="Daric V."/>
            <person name="Darras S."/>
        </authorList>
    </citation>
    <scope>NUCLEOTIDE SEQUENCE [LARGE SCALE GENOMIC DNA]</scope>
</reference>
<dbReference type="EMBL" id="CAWYQH010000108">
    <property type="protein sequence ID" value="CAK8689286.1"/>
    <property type="molecule type" value="Genomic_DNA"/>
</dbReference>
<feature type="domain" description="C2" evidence="3">
    <location>
        <begin position="205"/>
        <end position="318"/>
    </location>
</feature>
<dbReference type="Pfam" id="PF00168">
    <property type="entry name" value="C2"/>
    <property type="match status" value="2"/>
</dbReference>
<evidence type="ECO:0000259" key="3">
    <source>
        <dbReference type="PROSITE" id="PS50004"/>
    </source>
</evidence>
<feature type="domain" description="C2" evidence="3">
    <location>
        <begin position="64"/>
        <end position="195"/>
    </location>
</feature>
<dbReference type="InterPro" id="IPR035892">
    <property type="entry name" value="C2_domain_sf"/>
</dbReference>
<dbReference type="PANTHER" id="PTHR10024">
    <property type="entry name" value="SYNAPTOTAGMIN"/>
    <property type="match status" value="1"/>
</dbReference>
<dbReference type="CDD" id="cd00030">
    <property type="entry name" value="C2"/>
    <property type="match status" value="1"/>
</dbReference>
<keyword evidence="5" id="KW-1185">Reference proteome</keyword>
<organism evidence="4 5">
    <name type="scientific">Clavelina lepadiformis</name>
    <name type="common">Light-bulb sea squirt</name>
    <name type="synonym">Ascidia lepadiformis</name>
    <dbReference type="NCBI Taxonomy" id="159417"/>
    <lineage>
        <taxon>Eukaryota</taxon>
        <taxon>Metazoa</taxon>
        <taxon>Chordata</taxon>
        <taxon>Tunicata</taxon>
        <taxon>Ascidiacea</taxon>
        <taxon>Aplousobranchia</taxon>
        <taxon>Clavelinidae</taxon>
        <taxon>Clavelina</taxon>
    </lineage>
</organism>
<dbReference type="Gene3D" id="2.60.40.150">
    <property type="entry name" value="C2 domain"/>
    <property type="match status" value="2"/>
</dbReference>
<protein>
    <recommendedName>
        <fullName evidence="3">C2 domain-containing protein</fullName>
    </recommendedName>
</protein>
<comment type="similarity">
    <text evidence="1">Belongs to the synaptotagmin family.</text>
</comment>
<evidence type="ECO:0000313" key="5">
    <source>
        <dbReference type="Proteomes" id="UP001642483"/>
    </source>
</evidence>
<name>A0ABP0GBX5_CLALP</name>
<dbReference type="PANTHER" id="PTHR10024:SF203">
    <property type="entry name" value="C2 DOMAIN-CONTAINING PROTEIN"/>
    <property type="match status" value="1"/>
</dbReference>
<feature type="compositionally biased region" description="Polar residues" evidence="2">
    <location>
        <begin position="1"/>
        <end position="19"/>
    </location>
</feature>
<evidence type="ECO:0000256" key="2">
    <source>
        <dbReference type="SAM" id="MobiDB-lite"/>
    </source>
</evidence>
<comment type="caution">
    <text evidence="4">The sequence shown here is derived from an EMBL/GenBank/DDBJ whole genome shotgun (WGS) entry which is preliminary data.</text>
</comment>
<dbReference type="InterPro" id="IPR000008">
    <property type="entry name" value="C2_dom"/>
</dbReference>
<dbReference type="SUPFAM" id="SSF49562">
    <property type="entry name" value="C2 domain (Calcium/lipid-binding domain, CaLB)"/>
    <property type="match status" value="2"/>
</dbReference>